<reference evidence="3 4" key="1">
    <citation type="journal article" date="2012" name="J. Bacteriol.">
        <title>Genome Sequence of "Candidatus Mycoplasma haemolamae" Strain Purdue, a Red Blood Cell Pathogen of Alpacas (Vicugna pacos) and Llamas (Lama glama).</title>
        <authorList>
            <person name="Guimaraes A.M."/>
            <person name="Toth B."/>
            <person name="Santos A.P."/>
            <person name="do Nascimento N.C."/>
            <person name="Kritchevsky J.E."/>
            <person name="Messick J.B."/>
        </authorList>
    </citation>
    <scope>NUCLEOTIDE SEQUENCE [LARGE SCALE GENOMIC DNA]</scope>
    <source>
        <strain evidence="3 4">Purdue</strain>
    </source>
</reference>
<evidence type="ECO:0000313" key="4">
    <source>
        <dbReference type="Proteomes" id="UP000006502"/>
    </source>
</evidence>
<dbReference type="STRING" id="1212765.MHLP_01390"/>
<reference evidence="4" key="2">
    <citation type="submission" date="2012-07" db="EMBL/GenBank/DDBJ databases">
        <title>Complete genome sequence of 'Candidatus Mycoplasma haemolamae'.</title>
        <authorList>
            <person name="Guimaraes A.M.S."/>
            <person name="Toth B."/>
            <person name="Santos A.P."/>
            <person name="Nascimento N.C."/>
            <person name="Sojka J.E."/>
            <person name="Messick J.B."/>
        </authorList>
    </citation>
    <scope>NUCLEOTIDE SEQUENCE [LARGE SCALE GENOMIC DNA]</scope>
    <source>
        <strain evidence="4">Purdue</strain>
    </source>
</reference>
<evidence type="ECO:0000256" key="1">
    <source>
        <dbReference type="SAM" id="Phobius"/>
    </source>
</evidence>
<dbReference type="InterPro" id="IPR004477">
    <property type="entry name" value="ComEC_N"/>
</dbReference>
<feature type="transmembrane region" description="Helical" evidence="1">
    <location>
        <begin position="273"/>
        <end position="297"/>
    </location>
</feature>
<name>I7BJ43_MYCHA</name>
<keyword evidence="1" id="KW-0472">Membrane</keyword>
<proteinExistence type="predicted"/>
<accession>I7BJ43</accession>
<dbReference type="AlphaFoldDB" id="I7BJ43"/>
<feature type="transmembrane region" description="Helical" evidence="1">
    <location>
        <begin position="211"/>
        <end position="236"/>
    </location>
</feature>
<organism evidence="3 4">
    <name type="scientific">Mycoplasma haematolamae (strain Purdue)</name>
    <dbReference type="NCBI Taxonomy" id="1212765"/>
    <lineage>
        <taxon>Bacteria</taxon>
        <taxon>Bacillati</taxon>
        <taxon>Mycoplasmatota</taxon>
        <taxon>Mollicutes</taxon>
        <taxon>Mycoplasmataceae</taxon>
        <taxon>Mycoplasma</taxon>
    </lineage>
</organism>
<gene>
    <name evidence="3" type="ordered locus">MHLP_01390</name>
</gene>
<dbReference type="Proteomes" id="UP000006502">
    <property type="component" value="Chromosome"/>
</dbReference>
<dbReference type="EMBL" id="CP003731">
    <property type="protein sequence ID" value="AFO51858.1"/>
    <property type="molecule type" value="Genomic_DNA"/>
</dbReference>
<keyword evidence="4" id="KW-1185">Reference proteome</keyword>
<feature type="transmembrane region" description="Helical" evidence="1">
    <location>
        <begin position="12"/>
        <end position="42"/>
    </location>
</feature>
<dbReference type="KEGG" id="mhl:MHLP_01390"/>
<dbReference type="HOGENOM" id="CLU_754043_0_0_14"/>
<keyword evidence="1" id="KW-0812">Transmembrane</keyword>
<feature type="transmembrane region" description="Helical" evidence="1">
    <location>
        <begin position="166"/>
        <end position="190"/>
    </location>
</feature>
<feature type="transmembrane region" description="Helical" evidence="1">
    <location>
        <begin position="340"/>
        <end position="357"/>
    </location>
</feature>
<dbReference type="Pfam" id="PF03772">
    <property type="entry name" value="Competence"/>
    <property type="match status" value="1"/>
</dbReference>
<evidence type="ECO:0000259" key="2">
    <source>
        <dbReference type="Pfam" id="PF03772"/>
    </source>
</evidence>
<feature type="transmembrane region" description="Helical" evidence="1">
    <location>
        <begin position="127"/>
        <end position="146"/>
    </location>
</feature>
<feature type="domain" description="ComEC/Rec2-related protein" evidence="2">
    <location>
        <begin position="112"/>
        <end position="302"/>
    </location>
</feature>
<protein>
    <submittedName>
        <fullName evidence="3">ComEC/Rec2-related domain protein</fullName>
    </submittedName>
</protein>
<evidence type="ECO:0000313" key="3">
    <source>
        <dbReference type="EMBL" id="AFO51858.1"/>
    </source>
</evidence>
<feature type="transmembrane region" description="Helical" evidence="1">
    <location>
        <begin position="48"/>
        <end position="68"/>
    </location>
</feature>
<keyword evidence="1" id="KW-1133">Transmembrane helix</keyword>
<dbReference type="PATRIC" id="fig|1212765.3.peg.310"/>
<sequence>MKLAFSESQWVFSALLLFYSASLIPLLPHSVVFLIPFFIYIYVFRFSWWKSLVVFGVIYSLYQGWSFLSSLASDRLGLESPLKQSREFLQGLVEGVISSNYQGEASQFISFLLLNKRSWELKDLFKGFNELSITHLMVISGMHMNLLKSLFQKICNFIPWKRARNLIPFLALGIYSWSTAFSLPASRVFFEELSGLKGKNASSLVRWSKSVWLTFIVFPQSILSYSFGLSYLFSFIFRAIDKLKLTNFKSKLVKTSVASLLVWFLFSYKTKKLFSLILLNQFLLTPLVMGIFLFYFFTWPFSFLSTLGNKIYSLFKEVIASLSINKAYIGRDVTSPLEPIYFLLALSLLGLALTKLVKSSPR</sequence>